<reference evidence="4" key="1">
    <citation type="submission" date="2021-04" db="EMBL/GenBank/DDBJ databases">
        <title>Genome based classification of Actinospica acidithermotolerans sp. nov., an actinobacterium isolated from an Indonesian hot spring.</title>
        <authorList>
            <person name="Kusuma A.B."/>
            <person name="Putra K.E."/>
            <person name="Nafisah S."/>
            <person name="Loh J."/>
            <person name="Nouioui I."/>
            <person name="Goodfellow M."/>
        </authorList>
    </citation>
    <scope>NUCLEOTIDE SEQUENCE</scope>
    <source>
        <strain evidence="4">MGRD01-02</strain>
    </source>
</reference>
<dbReference type="InterPro" id="IPR020845">
    <property type="entry name" value="AMP-binding_CS"/>
</dbReference>
<dbReference type="InterPro" id="IPR042099">
    <property type="entry name" value="ANL_N_sf"/>
</dbReference>
<dbReference type="GO" id="GO:0005524">
    <property type="term" value="F:ATP binding"/>
    <property type="evidence" value="ECO:0007669"/>
    <property type="project" value="UniProtKB-KW"/>
</dbReference>
<dbReference type="PANTHER" id="PTHR43272">
    <property type="entry name" value="LONG-CHAIN-FATTY-ACID--COA LIGASE"/>
    <property type="match status" value="1"/>
</dbReference>
<sequence length="642" mass="70694">MARTFYRGLRAARRRKDLADRTRVHLSVEHGKVREVATEPLAQPLTRGSLADIPFDNARQHPKRIALRRRTEQGWLPVTSAEFAQHVSETAKGLVHAGLPVGGRVALMSRTRYEWSVIDFAIWSAGGQTVPVYPTSSVVQLEWILEDSGVRMIIVEDEETADVARQAMTVLDLALPIWVIDQGGLEQLAELSLGVPDSELQNRRATLTPDSIATLIYTSGTTGRPKGCVLTHSALHAEATNIVELMVPTFRAVWSHQQPSTLLFLPLAHVLGRAMEIACIEGGITIGMWPTIKPDEVRPELEAFKPTFLVAVPYFFERIHDIARGTAERMGRASSFDRADRIAVRYGNAQMRSIFGEGRSPGLGLRIAHKFYDLLVYRRVREAMGGKVRYVISGGSRLDSDLAQFFFGCGVLVYEGYGLTETSAATTVNPPLEPRPGTVGVPLPGGAVRIDDDGEVLLKGPMLFSGYWRNLEATAGSMHGDWFSTGDLGSLDEHGYLTITGRKKDILITSGGKNVSPSMLEDRLRSRVPVGQCMVVGDGKPYVVALITLEPEEKEHWLSVRRRPYDTPFTELARDPELVAQVQAAVAYANQAVSRAESIRAFKLVEGEFSEENGLLTPSLKVKRHAVAAAYATDIEELYAGR</sequence>
<dbReference type="EMBL" id="JAGSOH010000022">
    <property type="protein sequence ID" value="MBR7826787.1"/>
    <property type="molecule type" value="Genomic_DNA"/>
</dbReference>
<protein>
    <submittedName>
        <fullName evidence="4">Long-chain fatty acid--CoA ligase</fullName>
    </submittedName>
</protein>
<dbReference type="SUPFAM" id="SSF56801">
    <property type="entry name" value="Acetyl-CoA synthetase-like"/>
    <property type="match status" value="1"/>
</dbReference>
<organism evidence="4 5">
    <name type="scientific">Actinospica acidithermotolerans</name>
    <dbReference type="NCBI Taxonomy" id="2828514"/>
    <lineage>
        <taxon>Bacteria</taxon>
        <taxon>Bacillati</taxon>
        <taxon>Actinomycetota</taxon>
        <taxon>Actinomycetes</taxon>
        <taxon>Catenulisporales</taxon>
        <taxon>Actinospicaceae</taxon>
        <taxon>Actinospica</taxon>
    </lineage>
</organism>
<dbReference type="PROSITE" id="PS00455">
    <property type="entry name" value="AMP_BINDING"/>
    <property type="match status" value="1"/>
</dbReference>
<dbReference type="Pfam" id="PF00501">
    <property type="entry name" value="AMP-binding"/>
    <property type="match status" value="1"/>
</dbReference>
<dbReference type="Proteomes" id="UP000676325">
    <property type="component" value="Unassembled WGS sequence"/>
</dbReference>
<evidence type="ECO:0000256" key="1">
    <source>
        <dbReference type="ARBA" id="ARBA00022741"/>
    </source>
</evidence>
<dbReference type="CDD" id="cd05907">
    <property type="entry name" value="VL_LC_FACS_like"/>
    <property type="match status" value="1"/>
</dbReference>
<name>A0A941E913_9ACTN</name>
<proteinExistence type="predicted"/>
<dbReference type="Gene3D" id="3.40.50.12780">
    <property type="entry name" value="N-terminal domain of ligase-like"/>
    <property type="match status" value="1"/>
</dbReference>
<keyword evidence="2" id="KW-0067">ATP-binding</keyword>
<evidence type="ECO:0000256" key="2">
    <source>
        <dbReference type="ARBA" id="ARBA00022840"/>
    </source>
</evidence>
<comment type="caution">
    <text evidence="4">The sequence shown here is derived from an EMBL/GenBank/DDBJ whole genome shotgun (WGS) entry which is preliminary data.</text>
</comment>
<dbReference type="AlphaFoldDB" id="A0A941E913"/>
<dbReference type="Pfam" id="PF23562">
    <property type="entry name" value="AMP-binding_C_3"/>
    <property type="match status" value="1"/>
</dbReference>
<dbReference type="InterPro" id="IPR000873">
    <property type="entry name" value="AMP-dep_synth/lig_dom"/>
</dbReference>
<keyword evidence="5" id="KW-1185">Reference proteome</keyword>
<feature type="domain" description="AMP-dependent synthetase/ligase" evidence="3">
    <location>
        <begin position="56"/>
        <end position="468"/>
    </location>
</feature>
<evidence type="ECO:0000313" key="5">
    <source>
        <dbReference type="Proteomes" id="UP000676325"/>
    </source>
</evidence>
<gene>
    <name evidence="4" type="ORF">KDK95_10775</name>
</gene>
<evidence type="ECO:0000313" key="4">
    <source>
        <dbReference type="EMBL" id="MBR7826787.1"/>
    </source>
</evidence>
<evidence type="ECO:0000259" key="3">
    <source>
        <dbReference type="Pfam" id="PF00501"/>
    </source>
</evidence>
<dbReference type="PANTHER" id="PTHR43272:SF33">
    <property type="entry name" value="AMP-BINDING DOMAIN-CONTAINING PROTEIN-RELATED"/>
    <property type="match status" value="1"/>
</dbReference>
<keyword evidence="1" id="KW-0547">Nucleotide-binding</keyword>
<dbReference type="GO" id="GO:0016020">
    <property type="term" value="C:membrane"/>
    <property type="evidence" value="ECO:0007669"/>
    <property type="project" value="TreeGrafter"/>
</dbReference>
<accession>A0A941E913</accession>
<keyword evidence="4" id="KW-0436">Ligase</keyword>
<dbReference type="RefSeq" id="WP_212517930.1">
    <property type="nucleotide sequence ID" value="NZ_JAGSOH010000022.1"/>
</dbReference>
<dbReference type="GO" id="GO:0004467">
    <property type="term" value="F:long-chain fatty acid-CoA ligase activity"/>
    <property type="evidence" value="ECO:0007669"/>
    <property type="project" value="TreeGrafter"/>
</dbReference>